<dbReference type="EMBL" id="NHYD01002805">
    <property type="protein sequence ID" value="PPQ84813.1"/>
    <property type="molecule type" value="Genomic_DNA"/>
</dbReference>
<dbReference type="AlphaFoldDB" id="A0A409X209"/>
<name>A0A409X209_PSICY</name>
<comment type="caution">
    <text evidence="1">The sequence shown here is derived from an EMBL/GenBank/DDBJ whole genome shotgun (WGS) entry which is preliminary data.</text>
</comment>
<gene>
    <name evidence="1" type="ORF">CVT25_015159</name>
</gene>
<dbReference type="Proteomes" id="UP000283269">
    <property type="component" value="Unassembled WGS sequence"/>
</dbReference>
<protein>
    <submittedName>
        <fullName evidence="1">Uncharacterized protein</fullName>
    </submittedName>
</protein>
<keyword evidence="2" id="KW-1185">Reference proteome</keyword>
<evidence type="ECO:0000313" key="1">
    <source>
        <dbReference type="EMBL" id="PPQ84813.1"/>
    </source>
</evidence>
<organism evidence="1 2">
    <name type="scientific">Psilocybe cyanescens</name>
    <dbReference type="NCBI Taxonomy" id="93625"/>
    <lineage>
        <taxon>Eukaryota</taxon>
        <taxon>Fungi</taxon>
        <taxon>Dikarya</taxon>
        <taxon>Basidiomycota</taxon>
        <taxon>Agaricomycotina</taxon>
        <taxon>Agaricomycetes</taxon>
        <taxon>Agaricomycetidae</taxon>
        <taxon>Agaricales</taxon>
        <taxon>Agaricineae</taxon>
        <taxon>Strophariaceae</taxon>
        <taxon>Psilocybe</taxon>
    </lineage>
</organism>
<dbReference type="InParanoid" id="A0A409X209"/>
<reference evidence="1 2" key="1">
    <citation type="journal article" date="2018" name="Evol. Lett.">
        <title>Horizontal gene cluster transfer increased hallucinogenic mushroom diversity.</title>
        <authorList>
            <person name="Reynolds H.T."/>
            <person name="Vijayakumar V."/>
            <person name="Gluck-Thaler E."/>
            <person name="Korotkin H.B."/>
            <person name="Matheny P.B."/>
            <person name="Slot J.C."/>
        </authorList>
    </citation>
    <scope>NUCLEOTIDE SEQUENCE [LARGE SCALE GENOMIC DNA]</scope>
    <source>
        <strain evidence="1 2">2631</strain>
    </source>
</reference>
<accession>A0A409X209</accession>
<evidence type="ECO:0000313" key="2">
    <source>
        <dbReference type="Proteomes" id="UP000283269"/>
    </source>
</evidence>
<sequence length="87" mass="9904">MEKDIDRIAGNRERRQRAIARYSSSSIRFDPALRPRSRPPAHRAVHSSDSLLTALNDDHNAYCAECIWELGLISLIENGRVDWESGL</sequence>
<proteinExistence type="predicted"/>